<dbReference type="PIRSF" id="PIRSF007951">
    <property type="entry name" value="Hemolysin, aegerolysin type"/>
    <property type="match status" value="1"/>
</dbReference>
<dbReference type="OrthoDB" id="2727348at2759"/>
<dbReference type="GO" id="GO:0019836">
    <property type="term" value="P:symbiont-mediated hemolysis of host erythrocyte"/>
    <property type="evidence" value="ECO:0007669"/>
    <property type="project" value="InterPro"/>
</dbReference>
<dbReference type="EMBL" id="KV722506">
    <property type="protein sequence ID" value="OCH86914.1"/>
    <property type="molecule type" value="Genomic_DNA"/>
</dbReference>
<dbReference type="Pfam" id="PF06355">
    <property type="entry name" value="Aegerolysin"/>
    <property type="match status" value="1"/>
</dbReference>
<keyword evidence="3" id="KW-1185">Reference proteome</keyword>
<accession>A0A8E2APA1</accession>
<dbReference type="AlphaFoldDB" id="A0A8E2APA1"/>
<dbReference type="Gene3D" id="2.60.270.50">
    <property type="match status" value="1"/>
</dbReference>
<gene>
    <name evidence="2" type="ORF">OBBRIDRAFT_189930</name>
</gene>
<evidence type="ECO:0000313" key="2">
    <source>
        <dbReference type="EMBL" id="OCH86914.1"/>
    </source>
</evidence>
<evidence type="ECO:0000313" key="3">
    <source>
        <dbReference type="Proteomes" id="UP000250043"/>
    </source>
</evidence>
<sequence>MAYAQWVVIVLKNVSPQGTLVIKNLNLMWGKFHKDGDKDTEIATKDIEGTKILPGAEYTINSCGRSDASSGTEGKFDLYEEGGALVRSFYWDCPWGSKTNTWTISNANTQWMVDSQGANLNSGALGTITVRLYKMPS</sequence>
<name>A0A8E2APA1_9APHY</name>
<dbReference type="Proteomes" id="UP000250043">
    <property type="component" value="Unassembled WGS sequence"/>
</dbReference>
<organism evidence="2 3">
    <name type="scientific">Obba rivulosa</name>
    <dbReference type="NCBI Taxonomy" id="1052685"/>
    <lineage>
        <taxon>Eukaryota</taxon>
        <taxon>Fungi</taxon>
        <taxon>Dikarya</taxon>
        <taxon>Basidiomycota</taxon>
        <taxon>Agaricomycotina</taxon>
        <taxon>Agaricomycetes</taxon>
        <taxon>Polyporales</taxon>
        <taxon>Gelatoporiaceae</taxon>
        <taxon>Obba</taxon>
    </lineage>
</organism>
<dbReference type="InterPro" id="IPR009413">
    <property type="entry name" value="Aegerolysin-typ"/>
</dbReference>
<comment type="similarity">
    <text evidence="1">Belongs to the aegerolysin family.</text>
</comment>
<protein>
    <submittedName>
        <fullName evidence="2">Pleurotolysin A</fullName>
    </submittedName>
</protein>
<evidence type="ECO:0000256" key="1">
    <source>
        <dbReference type="ARBA" id="ARBA00010795"/>
    </source>
</evidence>
<reference evidence="2 3" key="1">
    <citation type="submission" date="2016-07" db="EMBL/GenBank/DDBJ databases">
        <title>Draft genome of the white-rot fungus Obba rivulosa 3A-2.</title>
        <authorList>
            <consortium name="DOE Joint Genome Institute"/>
            <person name="Miettinen O."/>
            <person name="Riley R."/>
            <person name="Acob R."/>
            <person name="Barry K."/>
            <person name="Cullen D."/>
            <person name="De Vries R."/>
            <person name="Hainaut M."/>
            <person name="Hatakka A."/>
            <person name="Henrissat B."/>
            <person name="Hilden K."/>
            <person name="Kuo R."/>
            <person name="Labutti K."/>
            <person name="Lipzen A."/>
            <person name="Makela M.R."/>
            <person name="Sandor L."/>
            <person name="Spatafora J.W."/>
            <person name="Grigoriev I.V."/>
            <person name="Hibbett D.S."/>
        </authorList>
    </citation>
    <scope>NUCLEOTIDE SEQUENCE [LARGE SCALE GENOMIC DNA]</scope>
    <source>
        <strain evidence="2 3">3A-2</strain>
    </source>
</reference>
<proteinExistence type="inferred from homology"/>